<gene>
    <name evidence="1" type="ORF">GALL_351390</name>
</gene>
<proteinExistence type="predicted"/>
<dbReference type="AlphaFoldDB" id="A0A1J5QHQ5"/>
<accession>A0A1J5QHQ5</accession>
<name>A0A1J5QHQ5_9ZZZZ</name>
<protein>
    <recommendedName>
        <fullName evidence="2">Methyl-accepting chemotaxis protein</fullName>
    </recommendedName>
</protein>
<comment type="caution">
    <text evidence="1">The sequence shown here is derived from an EMBL/GenBank/DDBJ whole genome shotgun (WGS) entry which is preliminary data.</text>
</comment>
<organism evidence="1">
    <name type="scientific">mine drainage metagenome</name>
    <dbReference type="NCBI Taxonomy" id="410659"/>
    <lineage>
        <taxon>unclassified sequences</taxon>
        <taxon>metagenomes</taxon>
        <taxon>ecological metagenomes</taxon>
    </lineage>
</organism>
<reference evidence="1" key="1">
    <citation type="submission" date="2016-10" db="EMBL/GenBank/DDBJ databases">
        <title>Sequence of Gallionella enrichment culture.</title>
        <authorList>
            <person name="Poehlein A."/>
            <person name="Muehling M."/>
            <person name="Daniel R."/>
        </authorList>
    </citation>
    <scope>NUCLEOTIDE SEQUENCE</scope>
</reference>
<dbReference type="SUPFAM" id="SSF58104">
    <property type="entry name" value="Methyl-accepting chemotaxis protein (MCP) signaling domain"/>
    <property type="match status" value="1"/>
</dbReference>
<sequence>MNTPSATPQPAPQAGSAPTSSIAGTLLQLRDSFVGVADATYAFQGQLQRRLREIDRKALNAQVLVKRHGKELAGYGVVAQSFREGAQQLQDAASDVQLAIQPLMLGFMETLRDTQQIDKLDALPMEIRQRAPALQNTVRQQQKELHHRTERSRRAGTRLRQALGRFESVVAELEYVVVNGRIEAALKGDARAALAQVSADMDNAVVQVRDLLRKYVEHIEKVLP</sequence>
<evidence type="ECO:0008006" key="2">
    <source>
        <dbReference type="Google" id="ProtNLM"/>
    </source>
</evidence>
<dbReference type="EMBL" id="MLJW01000739">
    <property type="protein sequence ID" value="OIQ83073.1"/>
    <property type="molecule type" value="Genomic_DNA"/>
</dbReference>
<evidence type="ECO:0000313" key="1">
    <source>
        <dbReference type="EMBL" id="OIQ83073.1"/>
    </source>
</evidence>